<dbReference type="PANTHER" id="PTHR30383:SF5">
    <property type="entry name" value="SGNH HYDROLASE-TYPE ESTERASE DOMAIN-CONTAINING PROTEIN"/>
    <property type="match status" value="1"/>
</dbReference>
<dbReference type="EMBL" id="MFEK01000006">
    <property type="protein sequence ID" value="OGE79245.1"/>
    <property type="molecule type" value="Genomic_DNA"/>
</dbReference>
<keyword evidence="1" id="KW-1133">Transmembrane helix</keyword>
<gene>
    <name evidence="3" type="ORF">A2751_04615</name>
</gene>
<protein>
    <recommendedName>
        <fullName evidence="2">SGNH hydrolase-type esterase domain-containing protein</fullName>
    </recommendedName>
</protein>
<name>A0A1F5NNI6_9BACT</name>
<keyword evidence="1" id="KW-0812">Transmembrane</keyword>
<evidence type="ECO:0000259" key="2">
    <source>
        <dbReference type="Pfam" id="PF13472"/>
    </source>
</evidence>
<reference evidence="3 4" key="1">
    <citation type="journal article" date="2016" name="Nat. Commun.">
        <title>Thousands of microbial genomes shed light on interconnected biogeochemical processes in an aquifer system.</title>
        <authorList>
            <person name="Anantharaman K."/>
            <person name="Brown C.T."/>
            <person name="Hug L.A."/>
            <person name="Sharon I."/>
            <person name="Castelle C.J."/>
            <person name="Probst A.J."/>
            <person name="Thomas B.C."/>
            <person name="Singh A."/>
            <person name="Wilkins M.J."/>
            <person name="Karaoz U."/>
            <person name="Brodie E.L."/>
            <person name="Williams K.H."/>
            <person name="Hubbard S.S."/>
            <person name="Banfield J.F."/>
        </authorList>
    </citation>
    <scope>NUCLEOTIDE SEQUENCE [LARGE SCALE GENOMIC DNA]</scope>
</reference>
<organism evidence="3 4">
    <name type="scientific">Candidatus Doudnabacteria bacterium RIFCSPHIGHO2_01_FULL_46_14</name>
    <dbReference type="NCBI Taxonomy" id="1817824"/>
    <lineage>
        <taxon>Bacteria</taxon>
        <taxon>Candidatus Doudnaibacteriota</taxon>
    </lineage>
</organism>
<dbReference type="Proteomes" id="UP000176864">
    <property type="component" value="Unassembled WGS sequence"/>
</dbReference>
<dbReference type="GO" id="GO:0004622">
    <property type="term" value="F:phosphatidylcholine lysophospholipase activity"/>
    <property type="evidence" value="ECO:0007669"/>
    <property type="project" value="TreeGrafter"/>
</dbReference>
<sequence length="205" mass="21979">MKLKLIIAGIIGIAIALAMILFSGPTIVDRPEKGTNIIAFGDSLVTGYGVTTLGDDFVSLLSKRTGRTIINAGSNGDTTASALARLDRDVLSQDPRIVIVLVGGNDALRQVPVEESFKNLVLIVDRIHEKGAAVILLGVKGSLLGDKYDSEFKKLAKEKKANFVPNILKDIFGNPEMLTDGIHPNNAGHAIMADRIEPILKKLLQ</sequence>
<keyword evidence="1" id="KW-0472">Membrane</keyword>
<feature type="domain" description="SGNH hydrolase-type esterase" evidence="2">
    <location>
        <begin position="39"/>
        <end position="191"/>
    </location>
</feature>
<dbReference type="SUPFAM" id="SSF52266">
    <property type="entry name" value="SGNH hydrolase"/>
    <property type="match status" value="1"/>
</dbReference>
<evidence type="ECO:0000313" key="3">
    <source>
        <dbReference type="EMBL" id="OGE79245.1"/>
    </source>
</evidence>
<dbReference type="AlphaFoldDB" id="A0A1F5NNI6"/>
<proteinExistence type="predicted"/>
<dbReference type="InterPro" id="IPR013830">
    <property type="entry name" value="SGNH_hydro"/>
</dbReference>
<comment type="caution">
    <text evidence="3">The sequence shown here is derived from an EMBL/GenBank/DDBJ whole genome shotgun (WGS) entry which is preliminary data.</text>
</comment>
<dbReference type="InterPro" id="IPR036514">
    <property type="entry name" value="SGNH_hydro_sf"/>
</dbReference>
<accession>A0A1F5NNI6</accession>
<dbReference type="PANTHER" id="PTHR30383">
    <property type="entry name" value="THIOESTERASE 1/PROTEASE 1/LYSOPHOSPHOLIPASE L1"/>
    <property type="match status" value="1"/>
</dbReference>
<evidence type="ECO:0000256" key="1">
    <source>
        <dbReference type="SAM" id="Phobius"/>
    </source>
</evidence>
<feature type="transmembrane region" description="Helical" evidence="1">
    <location>
        <begin position="6"/>
        <end position="28"/>
    </location>
</feature>
<dbReference type="Gene3D" id="3.40.50.1110">
    <property type="entry name" value="SGNH hydrolase"/>
    <property type="match status" value="1"/>
</dbReference>
<dbReference type="STRING" id="1817824.A2751_04615"/>
<dbReference type="Pfam" id="PF13472">
    <property type="entry name" value="Lipase_GDSL_2"/>
    <property type="match status" value="1"/>
</dbReference>
<evidence type="ECO:0000313" key="4">
    <source>
        <dbReference type="Proteomes" id="UP000176864"/>
    </source>
</evidence>
<dbReference type="InterPro" id="IPR051532">
    <property type="entry name" value="Ester_Hydrolysis_Enzymes"/>
</dbReference>